<keyword evidence="3" id="KW-0804">Transcription</keyword>
<dbReference type="InterPro" id="IPR050707">
    <property type="entry name" value="HTH_MetabolicPath_Reg"/>
</dbReference>
<evidence type="ECO:0000259" key="5">
    <source>
        <dbReference type="PROSITE" id="PS51077"/>
    </source>
</evidence>
<dbReference type="InterPro" id="IPR036390">
    <property type="entry name" value="WH_DNA-bd_sf"/>
</dbReference>
<protein>
    <submittedName>
        <fullName evidence="7">IclR family transcriptional regulator</fullName>
    </submittedName>
</protein>
<dbReference type="GO" id="GO:0003677">
    <property type="term" value="F:DNA binding"/>
    <property type="evidence" value="ECO:0007669"/>
    <property type="project" value="UniProtKB-KW"/>
</dbReference>
<dbReference type="SUPFAM" id="SSF46785">
    <property type="entry name" value="Winged helix' DNA-binding domain"/>
    <property type="match status" value="1"/>
</dbReference>
<reference evidence="7" key="2">
    <citation type="submission" date="2020-09" db="EMBL/GenBank/DDBJ databases">
        <authorList>
            <person name="Sun Q."/>
            <person name="Zhou Y."/>
        </authorList>
    </citation>
    <scope>NUCLEOTIDE SEQUENCE</scope>
    <source>
        <strain evidence="7">CGMCC 1.15388</strain>
    </source>
</reference>
<dbReference type="EMBL" id="BMIS01000002">
    <property type="protein sequence ID" value="GGE63399.1"/>
    <property type="molecule type" value="Genomic_DNA"/>
</dbReference>
<keyword evidence="2" id="KW-0238">DNA-binding</keyword>
<dbReference type="PROSITE" id="PS51077">
    <property type="entry name" value="HTH_ICLR"/>
    <property type="match status" value="1"/>
</dbReference>
<evidence type="ECO:0000313" key="8">
    <source>
        <dbReference type="Proteomes" id="UP000633136"/>
    </source>
</evidence>
<name>A0A917ANT7_9MICC</name>
<dbReference type="Pfam" id="PF09339">
    <property type="entry name" value="HTH_IclR"/>
    <property type="match status" value="1"/>
</dbReference>
<feature type="domain" description="HTH iclR-type" evidence="5">
    <location>
        <begin position="1"/>
        <end position="54"/>
    </location>
</feature>
<evidence type="ECO:0000256" key="2">
    <source>
        <dbReference type="ARBA" id="ARBA00023125"/>
    </source>
</evidence>
<evidence type="ECO:0000256" key="3">
    <source>
        <dbReference type="ARBA" id="ARBA00023163"/>
    </source>
</evidence>
<feature type="compositionally biased region" description="Polar residues" evidence="4">
    <location>
        <begin position="239"/>
        <end position="249"/>
    </location>
</feature>
<dbReference type="Gene3D" id="1.10.10.10">
    <property type="entry name" value="Winged helix-like DNA-binding domain superfamily/Winged helix DNA-binding domain"/>
    <property type="match status" value="1"/>
</dbReference>
<dbReference type="PANTHER" id="PTHR30136">
    <property type="entry name" value="HELIX-TURN-HELIX TRANSCRIPTIONAL REGULATOR, ICLR FAMILY"/>
    <property type="match status" value="1"/>
</dbReference>
<dbReference type="Gene3D" id="3.30.450.40">
    <property type="match status" value="1"/>
</dbReference>
<feature type="compositionally biased region" description="Basic and acidic residues" evidence="4">
    <location>
        <begin position="250"/>
        <end position="260"/>
    </location>
</feature>
<organism evidence="7 8">
    <name type="scientific">Nesterenkonia cremea</name>
    <dbReference type="NCBI Taxonomy" id="1882340"/>
    <lineage>
        <taxon>Bacteria</taxon>
        <taxon>Bacillati</taxon>
        <taxon>Actinomycetota</taxon>
        <taxon>Actinomycetes</taxon>
        <taxon>Micrococcales</taxon>
        <taxon>Micrococcaceae</taxon>
        <taxon>Nesterenkonia</taxon>
    </lineage>
</organism>
<dbReference type="GO" id="GO:0003700">
    <property type="term" value="F:DNA-binding transcription factor activity"/>
    <property type="evidence" value="ECO:0007669"/>
    <property type="project" value="TreeGrafter"/>
</dbReference>
<dbReference type="InterPro" id="IPR005471">
    <property type="entry name" value="Tscrpt_reg_IclR_N"/>
</dbReference>
<dbReference type="GO" id="GO:0045892">
    <property type="term" value="P:negative regulation of DNA-templated transcription"/>
    <property type="evidence" value="ECO:0007669"/>
    <property type="project" value="TreeGrafter"/>
</dbReference>
<dbReference type="PROSITE" id="PS51078">
    <property type="entry name" value="ICLR_ED"/>
    <property type="match status" value="1"/>
</dbReference>
<reference evidence="7" key="1">
    <citation type="journal article" date="2014" name="Int. J. Syst. Evol. Microbiol.">
        <title>Complete genome sequence of Corynebacterium casei LMG S-19264T (=DSM 44701T), isolated from a smear-ripened cheese.</title>
        <authorList>
            <consortium name="US DOE Joint Genome Institute (JGI-PGF)"/>
            <person name="Walter F."/>
            <person name="Albersmeier A."/>
            <person name="Kalinowski J."/>
            <person name="Ruckert C."/>
        </authorList>
    </citation>
    <scope>NUCLEOTIDE SEQUENCE</scope>
    <source>
        <strain evidence="7">CGMCC 1.15388</strain>
    </source>
</reference>
<evidence type="ECO:0000313" key="7">
    <source>
        <dbReference type="EMBL" id="GGE63399.1"/>
    </source>
</evidence>
<keyword evidence="1" id="KW-0805">Transcription regulation</keyword>
<evidence type="ECO:0000259" key="6">
    <source>
        <dbReference type="PROSITE" id="PS51078"/>
    </source>
</evidence>
<dbReference type="InterPro" id="IPR014757">
    <property type="entry name" value="Tscrpt_reg_IclR_C"/>
</dbReference>
<sequence length="260" mass="28715">MRVLTALETEPELTPSNLAEETGLPKSTAYRLIDELAQRGLLERTEEGHVTLGRRLWEMAQHTPLAATLRHNALPYMEDLNAVVQQTTQLSILEEGSVMIVERLSRTGAAVNPAEVASRMPVHLTSMGHAILAFSPSDVIDEVMDRHSERIAEERPSFRAELAETRRRGFSSLEGLIHRSTTGTSVPILDRQGHVVAALTTVVPTGSRNVGVHVMALQHAARRIAFSLQGRTEQERTVAPTTHRSPTRTAEQHEPVLARL</sequence>
<dbReference type="SUPFAM" id="SSF55781">
    <property type="entry name" value="GAF domain-like"/>
    <property type="match status" value="1"/>
</dbReference>
<dbReference type="SMART" id="SM00346">
    <property type="entry name" value="HTH_ICLR"/>
    <property type="match status" value="1"/>
</dbReference>
<gene>
    <name evidence="7" type="ORF">GCM10011401_08120</name>
</gene>
<evidence type="ECO:0000256" key="4">
    <source>
        <dbReference type="SAM" id="MobiDB-lite"/>
    </source>
</evidence>
<evidence type="ECO:0000256" key="1">
    <source>
        <dbReference type="ARBA" id="ARBA00023015"/>
    </source>
</evidence>
<feature type="domain" description="IclR-ED" evidence="6">
    <location>
        <begin position="55"/>
        <end position="230"/>
    </location>
</feature>
<dbReference type="AlphaFoldDB" id="A0A917ANT7"/>
<feature type="region of interest" description="Disordered" evidence="4">
    <location>
        <begin position="231"/>
        <end position="260"/>
    </location>
</feature>
<comment type="caution">
    <text evidence="7">The sequence shown here is derived from an EMBL/GenBank/DDBJ whole genome shotgun (WGS) entry which is preliminary data.</text>
</comment>
<dbReference type="Proteomes" id="UP000633136">
    <property type="component" value="Unassembled WGS sequence"/>
</dbReference>
<dbReference type="InterPro" id="IPR029016">
    <property type="entry name" value="GAF-like_dom_sf"/>
</dbReference>
<dbReference type="Pfam" id="PF01614">
    <property type="entry name" value="IclR_C"/>
    <property type="match status" value="1"/>
</dbReference>
<accession>A0A917ANT7</accession>
<proteinExistence type="predicted"/>
<dbReference type="PANTHER" id="PTHR30136:SF24">
    <property type="entry name" value="HTH-TYPE TRANSCRIPTIONAL REPRESSOR ALLR"/>
    <property type="match status" value="1"/>
</dbReference>
<keyword evidence="8" id="KW-1185">Reference proteome</keyword>
<dbReference type="InterPro" id="IPR036388">
    <property type="entry name" value="WH-like_DNA-bd_sf"/>
</dbReference>